<dbReference type="RefSeq" id="WP_041501738.1">
    <property type="nucleotide sequence ID" value="NZ_BJDV01000002.1"/>
</dbReference>
<dbReference type="SMART" id="SM00827">
    <property type="entry name" value="PKS_AT"/>
    <property type="match status" value="1"/>
</dbReference>
<dbReference type="SUPFAM" id="SSF52151">
    <property type="entry name" value="FabD/lysophospholipase-like"/>
    <property type="match status" value="1"/>
</dbReference>
<dbReference type="GO" id="GO:0006633">
    <property type="term" value="P:fatty acid biosynthetic process"/>
    <property type="evidence" value="ECO:0007669"/>
    <property type="project" value="TreeGrafter"/>
</dbReference>
<evidence type="ECO:0000256" key="4">
    <source>
        <dbReference type="ARBA" id="ARBA00048462"/>
    </source>
</evidence>
<evidence type="ECO:0000259" key="5">
    <source>
        <dbReference type="SMART" id="SM00827"/>
    </source>
</evidence>
<dbReference type="InterPro" id="IPR001227">
    <property type="entry name" value="Ac_transferase_dom_sf"/>
</dbReference>
<keyword evidence="3" id="KW-0012">Acyltransferase</keyword>
<name>A0A0K2LDA8_9LACO</name>
<keyword evidence="2 6" id="KW-0808">Transferase</keyword>
<dbReference type="Gene3D" id="3.30.70.250">
    <property type="entry name" value="Malonyl-CoA ACP transacylase, ACP-binding"/>
    <property type="match status" value="1"/>
</dbReference>
<gene>
    <name evidence="6" type="ORF">JP39_07915</name>
</gene>
<sequence>MRTLWIFPGQGGQRSGMLDNVPQDLKTKVKDLTGVELTDDEEAYKDSIQIQLGILILQLFNIRQLHSIDEKPDVVAGHSLGVFGAAVAAGVLTEEDAIKIVFLRSTKMKEAYPVGYGMGAIVGLTRKEVTALVEKVNAPDVYVSNQNSELQIALSGSLDGIKKVLALAKDNGAQKALILKVPNPSHSPLMQSAADALREAFKTVELKRPNCTYLTNYNGHAVHTVDEVKKDMINNLIYPVYWDTMMSVASELGIDTTVEVMPGHAFTKLVHSKLPDLRNITMSEMGIDDTEFLLKKWRKIND</sequence>
<dbReference type="PANTHER" id="PTHR42681">
    <property type="entry name" value="MALONYL-COA-ACYL CARRIER PROTEIN TRANSACYLASE, MITOCHONDRIAL"/>
    <property type="match status" value="1"/>
</dbReference>
<comment type="catalytic activity">
    <reaction evidence="4">
        <text>holo-[ACP] + malonyl-CoA = malonyl-[ACP] + CoA</text>
        <dbReference type="Rhea" id="RHEA:41792"/>
        <dbReference type="Rhea" id="RHEA-COMP:9623"/>
        <dbReference type="Rhea" id="RHEA-COMP:9685"/>
        <dbReference type="ChEBI" id="CHEBI:57287"/>
        <dbReference type="ChEBI" id="CHEBI:57384"/>
        <dbReference type="ChEBI" id="CHEBI:64479"/>
        <dbReference type="ChEBI" id="CHEBI:78449"/>
        <dbReference type="EC" id="2.3.1.39"/>
    </reaction>
</comment>
<dbReference type="GO" id="GO:0005829">
    <property type="term" value="C:cytosol"/>
    <property type="evidence" value="ECO:0007669"/>
    <property type="project" value="TreeGrafter"/>
</dbReference>
<accession>A0A0K2LDA8</accession>
<dbReference type="Gene3D" id="3.40.366.10">
    <property type="entry name" value="Malonyl-Coenzyme A Acyl Carrier Protein, domain 2"/>
    <property type="match status" value="1"/>
</dbReference>
<dbReference type="GO" id="GO:0004314">
    <property type="term" value="F:[acyl-carrier-protein] S-malonyltransferase activity"/>
    <property type="evidence" value="ECO:0007669"/>
    <property type="project" value="UniProtKB-EC"/>
</dbReference>
<dbReference type="OrthoDB" id="9805460at2"/>
<evidence type="ECO:0000256" key="2">
    <source>
        <dbReference type="ARBA" id="ARBA00022679"/>
    </source>
</evidence>
<dbReference type="EC" id="2.3.1.39" evidence="1"/>
<dbReference type="InterPro" id="IPR016036">
    <property type="entry name" value="Malonyl_transacylase_ACP-bd"/>
</dbReference>
<protein>
    <recommendedName>
        <fullName evidence="1">[acyl-carrier-protein] S-malonyltransferase</fullName>
        <ecNumber evidence="1">2.3.1.39</ecNumber>
    </recommendedName>
</protein>
<reference evidence="6 7" key="1">
    <citation type="submission" date="2015-08" db="EMBL/GenBank/DDBJ databases">
        <title>Genomic sequence of Lactobacillus heilongjiangensis DSM 28069, isolated from Chinese traditional pickle.</title>
        <authorList>
            <person name="Jiang X."/>
            <person name="Zheng B."/>
            <person name="Cheng H."/>
        </authorList>
    </citation>
    <scope>NUCLEOTIDE SEQUENCE [LARGE SCALE GENOMIC DNA]</scope>
    <source>
        <strain evidence="6 7">DSM 28069</strain>
    </source>
</reference>
<dbReference type="KEGG" id="lhi:JP39_07915"/>
<evidence type="ECO:0000256" key="3">
    <source>
        <dbReference type="ARBA" id="ARBA00023315"/>
    </source>
</evidence>
<dbReference type="PANTHER" id="PTHR42681:SF1">
    <property type="entry name" value="MALONYL-COA-ACYL CARRIER PROTEIN TRANSACYLASE, MITOCHONDRIAL"/>
    <property type="match status" value="1"/>
</dbReference>
<dbReference type="AlphaFoldDB" id="A0A0K2LDA8"/>
<dbReference type="InterPro" id="IPR016035">
    <property type="entry name" value="Acyl_Trfase/lysoPLipase"/>
</dbReference>
<proteinExistence type="predicted"/>
<evidence type="ECO:0000256" key="1">
    <source>
        <dbReference type="ARBA" id="ARBA00013258"/>
    </source>
</evidence>
<organism evidence="6 7">
    <name type="scientific">Companilactobacillus heilongjiangensis</name>
    <dbReference type="NCBI Taxonomy" id="1074467"/>
    <lineage>
        <taxon>Bacteria</taxon>
        <taxon>Bacillati</taxon>
        <taxon>Bacillota</taxon>
        <taxon>Bacilli</taxon>
        <taxon>Lactobacillales</taxon>
        <taxon>Lactobacillaceae</taxon>
        <taxon>Companilactobacillus</taxon>
    </lineage>
</organism>
<dbReference type="EMBL" id="CP012559">
    <property type="protein sequence ID" value="ALB29287.1"/>
    <property type="molecule type" value="Genomic_DNA"/>
</dbReference>
<dbReference type="InterPro" id="IPR014043">
    <property type="entry name" value="Acyl_transferase_dom"/>
</dbReference>
<dbReference type="STRING" id="1074467.JP39_07915"/>
<evidence type="ECO:0000313" key="6">
    <source>
        <dbReference type="EMBL" id="ALB29287.1"/>
    </source>
</evidence>
<dbReference type="Pfam" id="PF00698">
    <property type="entry name" value="Acyl_transf_1"/>
    <property type="match status" value="1"/>
</dbReference>
<dbReference type="InterPro" id="IPR050858">
    <property type="entry name" value="Mal-CoA-ACP_Trans/PKS_FabD"/>
</dbReference>
<evidence type="ECO:0000313" key="7">
    <source>
        <dbReference type="Proteomes" id="UP000061546"/>
    </source>
</evidence>
<feature type="domain" description="Malonyl-CoA:ACP transacylase (MAT)" evidence="5">
    <location>
        <begin position="6"/>
        <end position="297"/>
    </location>
</feature>
<keyword evidence="7" id="KW-1185">Reference proteome</keyword>
<dbReference type="SUPFAM" id="SSF55048">
    <property type="entry name" value="Probable ACP-binding domain of malonyl-CoA ACP transacylase"/>
    <property type="match status" value="1"/>
</dbReference>
<dbReference type="Proteomes" id="UP000061546">
    <property type="component" value="Chromosome"/>
</dbReference>